<keyword evidence="1" id="KW-0813">Transport</keyword>
<keyword evidence="4 6" id="KW-0067">ATP-binding</keyword>
<dbReference type="SMART" id="SM00382">
    <property type="entry name" value="AAA"/>
    <property type="match status" value="2"/>
</dbReference>
<dbReference type="EMBL" id="BMNA01000013">
    <property type="protein sequence ID" value="GGM14646.1"/>
    <property type="molecule type" value="Genomic_DNA"/>
</dbReference>
<dbReference type="SUPFAM" id="SSF52540">
    <property type="entry name" value="P-loop containing nucleoside triphosphate hydrolases"/>
    <property type="match status" value="2"/>
</dbReference>
<dbReference type="GO" id="GO:0005524">
    <property type="term" value="F:ATP binding"/>
    <property type="evidence" value="ECO:0007669"/>
    <property type="project" value="UniProtKB-KW"/>
</dbReference>
<comment type="caution">
    <text evidence="6">The sequence shown here is derived from an EMBL/GenBank/DDBJ whole genome shotgun (WGS) entry which is preliminary data.</text>
</comment>
<evidence type="ECO:0000313" key="6">
    <source>
        <dbReference type="EMBL" id="GGM14646.1"/>
    </source>
</evidence>
<gene>
    <name evidence="6" type="primary">rbsA</name>
    <name evidence="6" type="ORF">GCM10011594_38340</name>
</gene>
<dbReference type="InterPro" id="IPR050107">
    <property type="entry name" value="ABC_carbohydrate_import_ATPase"/>
</dbReference>
<dbReference type="CDD" id="cd03215">
    <property type="entry name" value="ABC_Carb_Monos_II"/>
    <property type="match status" value="1"/>
</dbReference>
<protein>
    <submittedName>
        <fullName evidence="6">Ribose import ATP-binding protein RbsA</fullName>
    </submittedName>
</protein>
<dbReference type="Gene3D" id="3.40.50.300">
    <property type="entry name" value="P-loop containing nucleotide triphosphate hydrolases"/>
    <property type="match status" value="2"/>
</dbReference>
<evidence type="ECO:0000256" key="1">
    <source>
        <dbReference type="ARBA" id="ARBA00022448"/>
    </source>
</evidence>
<feature type="domain" description="ABC transporter" evidence="5">
    <location>
        <begin position="7"/>
        <end position="243"/>
    </location>
</feature>
<dbReference type="Proteomes" id="UP000655208">
    <property type="component" value="Unassembled WGS sequence"/>
</dbReference>
<keyword evidence="2" id="KW-0677">Repeat</keyword>
<dbReference type="GO" id="GO:0016887">
    <property type="term" value="F:ATP hydrolysis activity"/>
    <property type="evidence" value="ECO:0007669"/>
    <property type="project" value="InterPro"/>
</dbReference>
<dbReference type="PROSITE" id="PS00211">
    <property type="entry name" value="ABC_TRANSPORTER_1"/>
    <property type="match status" value="1"/>
</dbReference>
<dbReference type="InterPro" id="IPR027417">
    <property type="entry name" value="P-loop_NTPase"/>
</dbReference>
<sequence>MTDRPALRVTDVVKSFGSTTVLKGVSLELEPGSIHGLLGQNGAGKSTLVKIMTGVHGAGSFTGVVQVDGSTVQLTRPQDARQLGIGYVPQEIDVVEHLTVTENVLVGDLGSGLRFDRRAADRRCRTLLDQLGMTIAPRTRVSVLSAAQRQLLMIARALALTPKVLILDEPTTSLTDTEAVALGHILRRLAATGLGILYITHRVREVLDLCDGATVLRDGRVVEQLSRSDLTADRIVTAMAGRQVRDLFPGRRYPGGRTALSVRNLGVRPARGSSARVEDVSFDVHQGEILGIAGLLGAGRSELLAGVFGAVPRTGTVTVGGREVRPGHPRHARSAGIGMLTEERKRTGLLFNMSALRNITIGSLGSVSHRGFLDFAGERRVGRRVIGDLEVKTPGIHSSVEHLSGGNQQKLLIGRTLLPEPSVILLDEPTKGVDVGTRAQIYRLVNTLAERGAALVVVSSELDELLGMCDRFLVLAAGRLVDEFTKGDGSEQRILASIARVTPADEAITT</sequence>
<evidence type="ECO:0000256" key="4">
    <source>
        <dbReference type="ARBA" id="ARBA00022840"/>
    </source>
</evidence>
<evidence type="ECO:0000313" key="7">
    <source>
        <dbReference type="Proteomes" id="UP000655208"/>
    </source>
</evidence>
<evidence type="ECO:0000256" key="2">
    <source>
        <dbReference type="ARBA" id="ARBA00022737"/>
    </source>
</evidence>
<dbReference type="InterPro" id="IPR003593">
    <property type="entry name" value="AAA+_ATPase"/>
</dbReference>
<organism evidence="6 7">
    <name type="scientific">Nakamurella endophytica</name>
    <dbReference type="NCBI Taxonomy" id="1748367"/>
    <lineage>
        <taxon>Bacteria</taxon>
        <taxon>Bacillati</taxon>
        <taxon>Actinomycetota</taxon>
        <taxon>Actinomycetes</taxon>
        <taxon>Nakamurellales</taxon>
        <taxon>Nakamurellaceae</taxon>
        <taxon>Nakamurella</taxon>
    </lineage>
</organism>
<dbReference type="InterPro" id="IPR003439">
    <property type="entry name" value="ABC_transporter-like_ATP-bd"/>
</dbReference>
<dbReference type="PROSITE" id="PS50893">
    <property type="entry name" value="ABC_TRANSPORTER_2"/>
    <property type="match status" value="2"/>
</dbReference>
<dbReference type="RefSeq" id="WP_188944412.1">
    <property type="nucleotide sequence ID" value="NZ_BMNA01000013.1"/>
</dbReference>
<dbReference type="InterPro" id="IPR017871">
    <property type="entry name" value="ABC_transporter-like_CS"/>
</dbReference>
<proteinExistence type="predicted"/>
<dbReference type="PANTHER" id="PTHR43790:SF9">
    <property type="entry name" value="GALACTOFURANOSE TRANSPORTER ATP-BINDING PROTEIN YTFR"/>
    <property type="match status" value="1"/>
</dbReference>
<evidence type="ECO:0000259" key="5">
    <source>
        <dbReference type="PROSITE" id="PS50893"/>
    </source>
</evidence>
<dbReference type="PANTHER" id="PTHR43790">
    <property type="entry name" value="CARBOHYDRATE TRANSPORT ATP-BINDING PROTEIN MG119-RELATED"/>
    <property type="match status" value="1"/>
</dbReference>
<dbReference type="Pfam" id="PF00005">
    <property type="entry name" value="ABC_tran"/>
    <property type="match status" value="2"/>
</dbReference>
<dbReference type="CDD" id="cd03216">
    <property type="entry name" value="ABC_Carb_Monos_I"/>
    <property type="match status" value="1"/>
</dbReference>
<reference evidence="6" key="2">
    <citation type="submission" date="2020-09" db="EMBL/GenBank/DDBJ databases">
        <authorList>
            <person name="Sun Q."/>
            <person name="Zhou Y."/>
        </authorList>
    </citation>
    <scope>NUCLEOTIDE SEQUENCE</scope>
    <source>
        <strain evidence="6">CGMCC 4.7308</strain>
    </source>
</reference>
<keyword evidence="3" id="KW-0547">Nucleotide-binding</keyword>
<keyword evidence="7" id="KW-1185">Reference proteome</keyword>
<name>A0A917T8R2_9ACTN</name>
<accession>A0A917T8R2</accession>
<feature type="domain" description="ABC transporter" evidence="5">
    <location>
        <begin position="262"/>
        <end position="502"/>
    </location>
</feature>
<dbReference type="AlphaFoldDB" id="A0A917T8R2"/>
<reference evidence="6" key="1">
    <citation type="journal article" date="2014" name="Int. J. Syst. Evol. Microbiol.">
        <title>Complete genome sequence of Corynebacterium casei LMG S-19264T (=DSM 44701T), isolated from a smear-ripened cheese.</title>
        <authorList>
            <consortium name="US DOE Joint Genome Institute (JGI-PGF)"/>
            <person name="Walter F."/>
            <person name="Albersmeier A."/>
            <person name="Kalinowski J."/>
            <person name="Ruckert C."/>
        </authorList>
    </citation>
    <scope>NUCLEOTIDE SEQUENCE</scope>
    <source>
        <strain evidence="6">CGMCC 4.7308</strain>
    </source>
</reference>
<evidence type="ECO:0000256" key="3">
    <source>
        <dbReference type="ARBA" id="ARBA00022741"/>
    </source>
</evidence>